<feature type="repeat" description="PPR" evidence="2">
    <location>
        <begin position="61"/>
        <end position="95"/>
    </location>
</feature>
<sequence length="269" mass="30926">MADLCNQHGEVEYADLLFKRGTDPNAFSYNAMIRAYKHNKVYVLAITVYKQMGVEEMTERDAVSWNTLISEHVRLGQMRRARAIFEELQDKTIFSWIAIVSGYARIGCHAVWNFSGECKWWVLSLMRSVLFLFYQLVPGWELLNEGCRLFDQMNERDVISWSTMIVALANHGRAREAIELFQEMQKAKGLKYFESMKRDDYIEPGAEHYGCLVNLLGLSGSHGNLEIAAIAIEHLLELEPVDMGNCLAFESLCRLGKVGWCIENEETYE</sequence>
<protein>
    <submittedName>
        <fullName evidence="3">Pentatricopeptide repeat-containing protein</fullName>
    </submittedName>
</protein>
<dbReference type="InterPro" id="IPR002885">
    <property type="entry name" value="PPR_rpt"/>
</dbReference>
<comment type="caution">
    <text evidence="3">The sequence shown here is derived from an EMBL/GenBank/DDBJ whole genome shotgun (WGS) entry which is preliminary data.</text>
</comment>
<dbReference type="GO" id="GO:0003723">
    <property type="term" value="F:RNA binding"/>
    <property type="evidence" value="ECO:0007669"/>
    <property type="project" value="InterPro"/>
</dbReference>
<dbReference type="Pfam" id="PF01535">
    <property type="entry name" value="PPR"/>
    <property type="match status" value="3"/>
</dbReference>
<evidence type="ECO:0000256" key="1">
    <source>
        <dbReference type="ARBA" id="ARBA00022737"/>
    </source>
</evidence>
<dbReference type="EMBL" id="QGNW01001136">
    <property type="protein sequence ID" value="RVW53921.1"/>
    <property type="molecule type" value="Genomic_DNA"/>
</dbReference>
<dbReference type="PANTHER" id="PTHR47926:SF492">
    <property type="entry name" value="DYW DOMAIN-CONTAINING PROTEIN"/>
    <property type="match status" value="1"/>
</dbReference>
<dbReference type="AlphaFoldDB" id="A0A438F1T1"/>
<dbReference type="Gene3D" id="1.25.40.10">
    <property type="entry name" value="Tetratricopeptide repeat domain"/>
    <property type="match status" value="2"/>
</dbReference>
<name>A0A438F1T1_VITVI</name>
<dbReference type="PANTHER" id="PTHR47926">
    <property type="entry name" value="PENTATRICOPEPTIDE REPEAT-CONTAINING PROTEIN"/>
    <property type="match status" value="1"/>
</dbReference>
<feature type="repeat" description="PPR" evidence="2">
    <location>
        <begin position="157"/>
        <end position="187"/>
    </location>
</feature>
<gene>
    <name evidence="3" type="primary">PCMP-E78_1</name>
    <name evidence="3" type="ORF">CK203_072951</name>
</gene>
<evidence type="ECO:0000313" key="4">
    <source>
        <dbReference type="Proteomes" id="UP000288805"/>
    </source>
</evidence>
<accession>A0A438F1T1</accession>
<dbReference type="InterPro" id="IPR046960">
    <property type="entry name" value="PPR_At4g14850-like_plant"/>
</dbReference>
<dbReference type="NCBIfam" id="TIGR00756">
    <property type="entry name" value="PPR"/>
    <property type="match status" value="3"/>
</dbReference>
<evidence type="ECO:0000256" key="2">
    <source>
        <dbReference type="PROSITE-ProRule" id="PRU00708"/>
    </source>
</evidence>
<dbReference type="PROSITE" id="PS51375">
    <property type="entry name" value="PPR"/>
    <property type="match status" value="2"/>
</dbReference>
<dbReference type="Proteomes" id="UP000288805">
    <property type="component" value="Unassembled WGS sequence"/>
</dbReference>
<organism evidence="3 4">
    <name type="scientific">Vitis vinifera</name>
    <name type="common">Grape</name>
    <dbReference type="NCBI Taxonomy" id="29760"/>
    <lineage>
        <taxon>Eukaryota</taxon>
        <taxon>Viridiplantae</taxon>
        <taxon>Streptophyta</taxon>
        <taxon>Embryophyta</taxon>
        <taxon>Tracheophyta</taxon>
        <taxon>Spermatophyta</taxon>
        <taxon>Magnoliopsida</taxon>
        <taxon>eudicotyledons</taxon>
        <taxon>Gunneridae</taxon>
        <taxon>Pentapetalae</taxon>
        <taxon>rosids</taxon>
        <taxon>Vitales</taxon>
        <taxon>Vitaceae</taxon>
        <taxon>Viteae</taxon>
        <taxon>Vitis</taxon>
    </lineage>
</organism>
<reference evidence="3 4" key="1">
    <citation type="journal article" date="2018" name="PLoS Genet.">
        <title>Population sequencing reveals clonal diversity and ancestral inbreeding in the grapevine cultivar Chardonnay.</title>
        <authorList>
            <person name="Roach M.J."/>
            <person name="Johnson D.L."/>
            <person name="Bohlmann J."/>
            <person name="van Vuuren H.J."/>
            <person name="Jones S.J."/>
            <person name="Pretorius I.S."/>
            <person name="Schmidt S.A."/>
            <person name="Borneman A.R."/>
        </authorList>
    </citation>
    <scope>NUCLEOTIDE SEQUENCE [LARGE SCALE GENOMIC DNA]</scope>
    <source>
        <strain evidence="4">cv. Chardonnay</strain>
        <tissue evidence="3">Leaf</tissue>
    </source>
</reference>
<evidence type="ECO:0000313" key="3">
    <source>
        <dbReference type="EMBL" id="RVW53921.1"/>
    </source>
</evidence>
<dbReference type="InterPro" id="IPR011990">
    <property type="entry name" value="TPR-like_helical_dom_sf"/>
</dbReference>
<dbReference type="GO" id="GO:0009451">
    <property type="term" value="P:RNA modification"/>
    <property type="evidence" value="ECO:0007669"/>
    <property type="project" value="InterPro"/>
</dbReference>
<keyword evidence="1" id="KW-0677">Repeat</keyword>
<proteinExistence type="predicted"/>